<dbReference type="PANTHER" id="PTHR43540:SF1">
    <property type="entry name" value="ISOCHORISMATASE HYDROLASE"/>
    <property type="match status" value="1"/>
</dbReference>
<keyword evidence="1" id="KW-0378">Hydrolase</keyword>
<evidence type="ECO:0000313" key="3">
    <source>
        <dbReference type="EMBL" id="SEH01023.1"/>
    </source>
</evidence>
<evidence type="ECO:0000256" key="1">
    <source>
        <dbReference type="ARBA" id="ARBA00022801"/>
    </source>
</evidence>
<dbReference type="PANTHER" id="PTHR43540">
    <property type="entry name" value="PEROXYUREIDOACRYLATE/UREIDOACRYLATE AMIDOHYDROLASE-RELATED"/>
    <property type="match status" value="1"/>
</dbReference>
<sequence>MTTTALIVGDLQAGIVDNYPFAAGVIPVMEKVIPAARAAGIPVIFIRFGLRASALDVAAGNQLISTLHGAGTLFHEDSPETLVHSRIAPLPGEAVVLKRRASAFAGTDLDRILGAQRVDSLVLTGVATAAMVAATLYDAFDRDYRLTVLSDACADGEPDVHDFLINRVFPARGAEVLTSREWIARL</sequence>
<dbReference type="InterPro" id="IPR036380">
    <property type="entry name" value="Isochorismatase-like_sf"/>
</dbReference>
<proteinExistence type="predicted"/>
<dbReference type="EMBL" id="FNVT01000018">
    <property type="protein sequence ID" value="SEH01023.1"/>
    <property type="molecule type" value="Genomic_DNA"/>
</dbReference>
<dbReference type="GO" id="GO:0016787">
    <property type="term" value="F:hydrolase activity"/>
    <property type="evidence" value="ECO:0007669"/>
    <property type="project" value="UniProtKB-KW"/>
</dbReference>
<reference evidence="3 4" key="1">
    <citation type="submission" date="2016-10" db="EMBL/GenBank/DDBJ databases">
        <authorList>
            <person name="de Groot N.N."/>
        </authorList>
    </citation>
    <scope>NUCLEOTIDE SEQUENCE [LARGE SCALE GENOMIC DNA]</scope>
    <source>
        <strain evidence="3 4">CGMCC 4.7037</strain>
    </source>
</reference>
<gene>
    <name evidence="3" type="ORF">SAMN05444920_118212</name>
</gene>
<dbReference type="InterPro" id="IPR000868">
    <property type="entry name" value="Isochorismatase-like_dom"/>
</dbReference>
<accession>A0A1H6EUI1</accession>
<dbReference type="InterPro" id="IPR050272">
    <property type="entry name" value="Isochorismatase-like_hydrls"/>
</dbReference>
<name>A0A1H6EUI1_9ACTN</name>
<dbReference type="CDD" id="cd00431">
    <property type="entry name" value="cysteine_hydrolases"/>
    <property type="match status" value="1"/>
</dbReference>
<dbReference type="SUPFAM" id="SSF52499">
    <property type="entry name" value="Isochorismatase-like hydrolases"/>
    <property type="match status" value="1"/>
</dbReference>
<dbReference type="OrthoDB" id="9814140at2"/>
<protein>
    <submittedName>
        <fullName evidence="3">Nicotinamidase-related amidase</fullName>
    </submittedName>
</protein>
<dbReference type="Proteomes" id="UP000236732">
    <property type="component" value="Unassembled WGS sequence"/>
</dbReference>
<evidence type="ECO:0000259" key="2">
    <source>
        <dbReference type="Pfam" id="PF00857"/>
    </source>
</evidence>
<dbReference type="Gene3D" id="3.40.50.850">
    <property type="entry name" value="Isochorismatase-like"/>
    <property type="match status" value="1"/>
</dbReference>
<dbReference type="Pfam" id="PF00857">
    <property type="entry name" value="Isochorismatase"/>
    <property type="match status" value="1"/>
</dbReference>
<evidence type="ECO:0000313" key="4">
    <source>
        <dbReference type="Proteomes" id="UP000236732"/>
    </source>
</evidence>
<organism evidence="3 4">
    <name type="scientific">Nonomuraea solani</name>
    <dbReference type="NCBI Taxonomy" id="1144553"/>
    <lineage>
        <taxon>Bacteria</taxon>
        <taxon>Bacillati</taxon>
        <taxon>Actinomycetota</taxon>
        <taxon>Actinomycetes</taxon>
        <taxon>Streptosporangiales</taxon>
        <taxon>Streptosporangiaceae</taxon>
        <taxon>Nonomuraea</taxon>
    </lineage>
</organism>
<feature type="domain" description="Isochorismatase-like" evidence="2">
    <location>
        <begin position="4"/>
        <end position="180"/>
    </location>
</feature>
<dbReference type="AlphaFoldDB" id="A0A1H6EUI1"/>
<dbReference type="RefSeq" id="WP_103962135.1">
    <property type="nucleotide sequence ID" value="NZ_FNVT01000018.1"/>
</dbReference>
<keyword evidence="4" id="KW-1185">Reference proteome</keyword>